<sequence length="411" mass="45247">MGQNRVDVTIGVAVFTYLVAATAVGLRIWTRKTIVNRLGIDDACAIIALVFVFGCDFAVAYTNLPHDTNYGLGRHISDVPKEKIPFYLRTFYVSIVMYNASLMAIKMTFLSQYFRIFHHASRKIVKVFTCITVFVGLWSLSQLIVAIFTCDPIDGYWKKSKDAQCIPNHPFWEINAAGNIVTDVMIFILPIPILKTLNLPRRQRHILIGIFGLGFFTVCISLIRIRFLQQYEDFTWENVESSGWSMGELASGLTCACLPTLRPLITRYAPWMSSQKGSSFHHSSSATGKDMERGILGRASSSCGASTVRVNNTTNWPLPMLDTPGVTGPVVQRVDSGGDTSDGVFGLQSTRLDARLRFTGAIPGKEPSDLTAAFTRGYPAGFSGPILAGQSPEFAKAIARTNASELVVGKY</sequence>
<proteinExistence type="inferred from homology"/>
<dbReference type="AlphaFoldDB" id="A0A2N3N177"/>
<feature type="transmembrane region" description="Helical" evidence="6">
    <location>
        <begin position="42"/>
        <end position="64"/>
    </location>
</feature>
<protein>
    <recommendedName>
        <fullName evidence="7">Rhodopsin domain-containing protein</fullName>
    </recommendedName>
</protein>
<evidence type="ECO:0000256" key="2">
    <source>
        <dbReference type="ARBA" id="ARBA00022692"/>
    </source>
</evidence>
<comment type="subcellular location">
    <subcellularLocation>
        <location evidence="1">Membrane</location>
        <topology evidence="1">Multi-pass membrane protein</topology>
    </subcellularLocation>
</comment>
<comment type="similarity">
    <text evidence="5">Belongs to the SAT4 family.</text>
</comment>
<feature type="domain" description="Rhodopsin" evidence="7">
    <location>
        <begin position="26"/>
        <end position="267"/>
    </location>
</feature>
<dbReference type="OrthoDB" id="3648173at2759"/>
<evidence type="ECO:0000256" key="1">
    <source>
        <dbReference type="ARBA" id="ARBA00004141"/>
    </source>
</evidence>
<dbReference type="InterPro" id="IPR052337">
    <property type="entry name" value="SAT4-like"/>
</dbReference>
<comment type="caution">
    <text evidence="8">The sequence shown here is derived from an EMBL/GenBank/DDBJ whole genome shotgun (WGS) entry which is preliminary data.</text>
</comment>
<reference evidence="8 9" key="1">
    <citation type="journal article" date="2017" name="G3 (Bethesda)">
        <title>First Draft Genome Sequence of the Pathogenic Fungus Lomentospora prolificans (Formerly Scedosporium prolificans).</title>
        <authorList>
            <person name="Luo R."/>
            <person name="Zimin A."/>
            <person name="Workman R."/>
            <person name="Fan Y."/>
            <person name="Pertea G."/>
            <person name="Grossman N."/>
            <person name="Wear M.P."/>
            <person name="Jia B."/>
            <person name="Miller H."/>
            <person name="Casadevall A."/>
            <person name="Timp W."/>
            <person name="Zhang S.X."/>
            <person name="Salzberg S.L."/>
        </authorList>
    </citation>
    <scope>NUCLEOTIDE SEQUENCE [LARGE SCALE GENOMIC DNA]</scope>
    <source>
        <strain evidence="8 9">JHH-5317</strain>
    </source>
</reference>
<keyword evidence="3 6" id="KW-1133">Transmembrane helix</keyword>
<feature type="transmembrane region" description="Helical" evidence="6">
    <location>
        <begin position="12"/>
        <end position="30"/>
    </location>
</feature>
<dbReference type="GO" id="GO:0016020">
    <property type="term" value="C:membrane"/>
    <property type="evidence" value="ECO:0007669"/>
    <property type="project" value="UniProtKB-SubCell"/>
</dbReference>
<feature type="transmembrane region" description="Helical" evidence="6">
    <location>
        <begin position="125"/>
        <end position="148"/>
    </location>
</feature>
<dbReference type="Proteomes" id="UP000233524">
    <property type="component" value="Unassembled WGS sequence"/>
</dbReference>
<evidence type="ECO:0000259" key="7">
    <source>
        <dbReference type="Pfam" id="PF20684"/>
    </source>
</evidence>
<dbReference type="Pfam" id="PF20684">
    <property type="entry name" value="Fung_rhodopsin"/>
    <property type="match status" value="1"/>
</dbReference>
<dbReference type="VEuPathDB" id="FungiDB:jhhlp_007496"/>
<dbReference type="InParanoid" id="A0A2N3N177"/>
<gene>
    <name evidence="8" type="ORF">jhhlp_007496</name>
</gene>
<organism evidence="8 9">
    <name type="scientific">Lomentospora prolificans</name>
    <dbReference type="NCBI Taxonomy" id="41688"/>
    <lineage>
        <taxon>Eukaryota</taxon>
        <taxon>Fungi</taxon>
        <taxon>Dikarya</taxon>
        <taxon>Ascomycota</taxon>
        <taxon>Pezizomycotina</taxon>
        <taxon>Sordariomycetes</taxon>
        <taxon>Hypocreomycetidae</taxon>
        <taxon>Microascales</taxon>
        <taxon>Microascaceae</taxon>
        <taxon>Lomentospora</taxon>
    </lineage>
</organism>
<dbReference type="PANTHER" id="PTHR33048">
    <property type="entry name" value="PTH11-LIKE INTEGRAL MEMBRANE PROTEIN (AFU_ORTHOLOGUE AFUA_5G11245)"/>
    <property type="match status" value="1"/>
</dbReference>
<evidence type="ECO:0000256" key="4">
    <source>
        <dbReference type="ARBA" id="ARBA00023136"/>
    </source>
</evidence>
<dbReference type="EMBL" id="NLAX01001036">
    <property type="protein sequence ID" value="PKS06179.1"/>
    <property type="molecule type" value="Genomic_DNA"/>
</dbReference>
<keyword evidence="2 6" id="KW-0812">Transmembrane</keyword>
<evidence type="ECO:0000256" key="6">
    <source>
        <dbReference type="SAM" id="Phobius"/>
    </source>
</evidence>
<feature type="transmembrane region" description="Helical" evidence="6">
    <location>
        <begin position="176"/>
        <end position="194"/>
    </location>
</feature>
<dbReference type="STRING" id="41688.A0A2N3N177"/>
<evidence type="ECO:0000313" key="8">
    <source>
        <dbReference type="EMBL" id="PKS06179.1"/>
    </source>
</evidence>
<evidence type="ECO:0000256" key="5">
    <source>
        <dbReference type="ARBA" id="ARBA00038359"/>
    </source>
</evidence>
<feature type="transmembrane region" description="Helical" evidence="6">
    <location>
        <begin position="84"/>
        <end position="105"/>
    </location>
</feature>
<dbReference type="PANTHER" id="PTHR33048:SF47">
    <property type="entry name" value="INTEGRAL MEMBRANE PROTEIN-RELATED"/>
    <property type="match status" value="1"/>
</dbReference>
<accession>A0A2N3N177</accession>
<evidence type="ECO:0000256" key="3">
    <source>
        <dbReference type="ARBA" id="ARBA00022989"/>
    </source>
</evidence>
<keyword evidence="9" id="KW-1185">Reference proteome</keyword>
<dbReference type="InterPro" id="IPR049326">
    <property type="entry name" value="Rhodopsin_dom_fungi"/>
</dbReference>
<keyword evidence="4 6" id="KW-0472">Membrane</keyword>
<name>A0A2N3N177_9PEZI</name>
<evidence type="ECO:0000313" key="9">
    <source>
        <dbReference type="Proteomes" id="UP000233524"/>
    </source>
</evidence>
<feature type="transmembrane region" description="Helical" evidence="6">
    <location>
        <begin position="206"/>
        <end position="225"/>
    </location>
</feature>